<keyword evidence="1" id="KW-0001">2Fe-2S</keyword>
<dbReference type="RefSeq" id="WP_146366484.1">
    <property type="nucleotide sequence ID" value="NZ_CP042264.1"/>
</dbReference>
<dbReference type="Proteomes" id="UP000318483">
    <property type="component" value="Plasmid unnamed3"/>
</dbReference>
<keyword evidence="5" id="KW-0411">Iron-sulfur</keyword>
<keyword evidence="2" id="KW-0479">Metal-binding</keyword>
<evidence type="ECO:0000256" key="2">
    <source>
        <dbReference type="ARBA" id="ARBA00022723"/>
    </source>
</evidence>
<dbReference type="PROSITE" id="PS00570">
    <property type="entry name" value="RING_HYDROXYL_ALPHA"/>
    <property type="match status" value="1"/>
</dbReference>
<evidence type="ECO:0000313" key="8">
    <source>
        <dbReference type="Proteomes" id="UP000318483"/>
    </source>
</evidence>
<organism evidence="7 8">
    <name type="scientific">Qingshengfaniella alkalisoli</name>
    <dbReference type="NCBI Taxonomy" id="2599296"/>
    <lineage>
        <taxon>Bacteria</taxon>
        <taxon>Pseudomonadati</taxon>
        <taxon>Pseudomonadota</taxon>
        <taxon>Alphaproteobacteria</taxon>
        <taxon>Rhodobacterales</taxon>
        <taxon>Paracoccaceae</taxon>
        <taxon>Qingshengfaniella</taxon>
    </lineage>
</organism>
<dbReference type="InterPro" id="IPR050584">
    <property type="entry name" value="Cholesterol_7-desaturase"/>
</dbReference>
<name>A0A5B8J2T2_9RHOB</name>
<evidence type="ECO:0000313" key="7">
    <source>
        <dbReference type="EMBL" id="QDY71068.1"/>
    </source>
</evidence>
<evidence type="ECO:0000259" key="6">
    <source>
        <dbReference type="PROSITE" id="PS51296"/>
    </source>
</evidence>
<keyword evidence="3" id="KW-0560">Oxidoreductase</keyword>
<proteinExistence type="predicted"/>
<gene>
    <name evidence="7" type="ORF">FPZ52_15250</name>
</gene>
<protein>
    <submittedName>
        <fullName evidence="7">Rieske 2Fe-2S domain-containing protein</fullName>
    </submittedName>
</protein>
<dbReference type="Pfam" id="PF00355">
    <property type="entry name" value="Rieske"/>
    <property type="match status" value="1"/>
</dbReference>
<dbReference type="GO" id="GO:0016491">
    <property type="term" value="F:oxidoreductase activity"/>
    <property type="evidence" value="ECO:0007669"/>
    <property type="project" value="UniProtKB-KW"/>
</dbReference>
<sequence>MSQSWTVVSLSSGLRVGGVMRSFVDGQELVIWRSASGRAQAWDNRCPHRGMRLSHGFVRGEQLACLYHGWHYGQDGVCSYIPAHPDLEPPKTICTQIHSCVEADGFVWVGGDVETIPRGFASDMVGVRSIYVDLSVEHLRQRLTSIGSGAQDLVTLKAENGGPPSEAWVALQANGPNQSVMHIGAPAGTDPQACIAISHWAESFRRFGEASETEAA</sequence>
<keyword evidence="8" id="KW-1185">Reference proteome</keyword>
<dbReference type="InterPro" id="IPR015881">
    <property type="entry name" value="ARHD_Rieske_2Fe_2S"/>
</dbReference>
<accession>A0A5B8J2T2</accession>
<reference evidence="7 8" key="1">
    <citation type="submission" date="2019-07" db="EMBL/GenBank/DDBJ databases">
        <title>Litoreibacter alkalisoli sp. nov., isolated from saline-alkaline soil.</title>
        <authorList>
            <person name="Wang S."/>
            <person name="Xu L."/>
            <person name="Xing Y.-T."/>
            <person name="Sun J.-Q."/>
        </authorList>
    </citation>
    <scope>NUCLEOTIDE SEQUENCE [LARGE SCALE GENOMIC DNA]</scope>
    <source>
        <strain evidence="7 8">LN3S51</strain>
        <plasmid evidence="7 8">unnamed3</plasmid>
    </source>
</reference>
<keyword evidence="7" id="KW-0614">Plasmid</keyword>
<evidence type="ECO:0000256" key="4">
    <source>
        <dbReference type="ARBA" id="ARBA00023004"/>
    </source>
</evidence>
<dbReference type="GO" id="GO:0005506">
    <property type="term" value="F:iron ion binding"/>
    <property type="evidence" value="ECO:0007669"/>
    <property type="project" value="InterPro"/>
</dbReference>
<evidence type="ECO:0000256" key="1">
    <source>
        <dbReference type="ARBA" id="ARBA00022714"/>
    </source>
</evidence>
<dbReference type="EMBL" id="CP042264">
    <property type="protein sequence ID" value="QDY71068.1"/>
    <property type="molecule type" value="Genomic_DNA"/>
</dbReference>
<dbReference type="InterPro" id="IPR017941">
    <property type="entry name" value="Rieske_2Fe-2S"/>
</dbReference>
<evidence type="ECO:0000256" key="3">
    <source>
        <dbReference type="ARBA" id="ARBA00023002"/>
    </source>
</evidence>
<keyword evidence="4" id="KW-0408">Iron</keyword>
<dbReference type="Gene3D" id="2.102.10.10">
    <property type="entry name" value="Rieske [2Fe-2S] iron-sulphur domain"/>
    <property type="match status" value="1"/>
</dbReference>
<dbReference type="AlphaFoldDB" id="A0A5B8J2T2"/>
<dbReference type="OrthoDB" id="9800776at2"/>
<dbReference type="PANTHER" id="PTHR21266">
    <property type="entry name" value="IRON-SULFUR DOMAIN CONTAINING PROTEIN"/>
    <property type="match status" value="1"/>
</dbReference>
<dbReference type="InterPro" id="IPR036922">
    <property type="entry name" value="Rieske_2Fe-2S_sf"/>
</dbReference>
<evidence type="ECO:0000256" key="5">
    <source>
        <dbReference type="ARBA" id="ARBA00023014"/>
    </source>
</evidence>
<dbReference type="PROSITE" id="PS51296">
    <property type="entry name" value="RIESKE"/>
    <property type="match status" value="1"/>
</dbReference>
<geneLocation type="plasmid" evidence="7 8">
    <name>unnamed3</name>
</geneLocation>
<dbReference type="SUPFAM" id="SSF50022">
    <property type="entry name" value="ISP domain"/>
    <property type="match status" value="1"/>
</dbReference>
<dbReference type="KEGG" id="lit:FPZ52_15250"/>
<dbReference type="GO" id="GO:0051537">
    <property type="term" value="F:2 iron, 2 sulfur cluster binding"/>
    <property type="evidence" value="ECO:0007669"/>
    <property type="project" value="UniProtKB-KW"/>
</dbReference>
<dbReference type="PANTHER" id="PTHR21266:SF60">
    <property type="entry name" value="3-KETOSTEROID-9-ALPHA-MONOOXYGENASE, OXYGENASE COMPONENT"/>
    <property type="match status" value="1"/>
</dbReference>
<feature type="domain" description="Rieske" evidence="6">
    <location>
        <begin position="5"/>
        <end position="109"/>
    </location>
</feature>